<dbReference type="GO" id="GO:0005886">
    <property type="term" value="C:plasma membrane"/>
    <property type="evidence" value="ECO:0007669"/>
    <property type="project" value="TreeGrafter"/>
</dbReference>
<feature type="domain" description="Acyl-CoA dehydrogenase/oxidase C-terminal" evidence="7">
    <location>
        <begin position="254"/>
        <end position="395"/>
    </location>
</feature>
<dbReference type="InterPro" id="IPR009100">
    <property type="entry name" value="AcylCoA_DH/oxidase_NM_dom_sf"/>
</dbReference>
<dbReference type="InterPro" id="IPR009075">
    <property type="entry name" value="AcylCo_DH/oxidase_C"/>
</dbReference>
<protein>
    <submittedName>
        <fullName evidence="10">Acyl-CoA dehydrogenase family protein</fullName>
    </submittedName>
</protein>
<dbReference type="InterPro" id="IPR013786">
    <property type="entry name" value="AcylCoA_DH/ox_N"/>
</dbReference>
<dbReference type="Gene3D" id="2.40.110.10">
    <property type="entry name" value="Butyryl-CoA Dehydrogenase, subunit A, domain 2"/>
    <property type="match status" value="1"/>
</dbReference>
<evidence type="ECO:0000313" key="11">
    <source>
        <dbReference type="Proteomes" id="UP000504693"/>
    </source>
</evidence>
<feature type="domain" description="Acyl-CoA oxidase/dehydrogenase middle" evidence="8">
    <location>
        <begin position="148"/>
        <end position="242"/>
    </location>
</feature>
<dbReference type="Pfam" id="PF02771">
    <property type="entry name" value="Acyl-CoA_dh_N"/>
    <property type="match status" value="1"/>
</dbReference>
<comment type="cofactor">
    <cofactor evidence="1 6">
        <name>FAD</name>
        <dbReference type="ChEBI" id="CHEBI:57692"/>
    </cofactor>
</comment>
<dbReference type="PROSITE" id="PS00072">
    <property type="entry name" value="ACYL_COA_DH_1"/>
    <property type="match status" value="1"/>
</dbReference>
<keyword evidence="11" id="KW-1185">Reference proteome</keyword>
<dbReference type="InterPro" id="IPR046373">
    <property type="entry name" value="Acyl-CoA_Oxase/DH_mid-dom_sf"/>
</dbReference>
<evidence type="ECO:0000313" key="10">
    <source>
        <dbReference type="EMBL" id="QKG72432.1"/>
    </source>
</evidence>
<dbReference type="InterPro" id="IPR052161">
    <property type="entry name" value="Mycobact_Acyl-CoA_DH"/>
</dbReference>
<dbReference type="AlphaFoldDB" id="A0A7D3Y1E4"/>
<dbReference type="Proteomes" id="UP000504693">
    <property type="component" value="Chromosome"/>
</dbReference>
<reference evidence="10 11" key="1">
    <citation type="submission" date="2020-05" db="EMBL/GenBank/DDBJ databases">
        <title>Erythrobacter mangrovi sp. nov., isolated from rhizosphere soil of mangrove plant (Kandelia candel).</title>
        <authorList>
            <person name="Ye Y.H."/>
        </authorList>
    </citation>
    <scope>NUCLEOTIDE SEQUENCE [LARGE SCALE GENOMIC DNA]</scope>
    <source>
        <strain evidence="10 11">EB310</strain>
    </source>
</reference>
<dbReference type="Pfam" id="PF00441">
    <property type="entry name" value="Acyl-CoA_dh_1"/>
    <property type="match status" value="1"/>
</dbReference>
<evidence type="ECO:0000256" key="6">
    <source>
        <dbReference type="RuleBase" id="RU362125"/>
    </source>
</evidence>
<dbReference type="EMBL" id="CP053921">
    <property type="protein sequence ID" value="QKG72432.1"/>
    <property type="molecule type" value="Genomic_DNA"/>
</dbReference>
<evidence type="ECO:0000256" key="2">
    <source>
        <dbReference type="ARBA" id="ARBA00009347"/>
    </source>
</evidence>
<name>A0A7D3Y1E4_9SPHN</name>
<comment type="similarity">
    <text evidence="2 6">Belongs to the acyl-CoA dehydrogenase family.</text>
</comment>
<dbReference type="SUPFAM" id="SSF56645">
    <property type="entry name" value="Acyl-CoA dehydrogenase NM domain-like"/>
    <property type="match status" value="1"/>
</dbReference>
<dbReference type="GO" id="GO:0050660">
    <property type="term" value="F:flavin adenine dinucleotide binding"/>
    <property type="evidence" value="ECO:0007669"/>
    <property type="project" value="InterPro"/>
</dbReference>
<dbReference type="FunFam" id="2.40.110.10:FF:000011">
    <property type="entry name" value="Acyl-CoA dehydrogenase FadE34"/>
    <property type="match status" value="1"/>
</dbReference>
<evidence type="ECO:0000256" key="3">
    <source>
        <dbReference type="ARBA" id="ARBA00022630"/>
    </source>
</evidence>
<dbReference type="SUPFAM" id="SSF47203">
    <property type="entry name" value="Acyl-CoA dehydrogenase C-terminal domain-like"/>
    <property type="match status" value="1"/>
</dbReference>
<dbReference type="PANTHER" id="PTHR43292">
    <property type="entry name" value="ACYL-COA DEHYDROGENASE"/>
    <property type="match status" value="1"/>
</dbReference>
<accession>A0A7D3Y1E4</accession>
<dbReference type="InterPro" id="IPR006089">
    <property type="entry name" value="Acyl-CoA_DH_CS"/>
</dbReference>
<feature type="domain" description="Acyl-CoA dehydrogenase/oxidase N-terminal" evidence="9">
    <location>
        <begin position="33"/>
        <end position="144"/>
    </location>
</feature>
<dbReference type="PANTHER" id="PTHR43292:SF4">
    <property type="entry name" value="ACYL-COA DEHYDROGENASE FADE34"/>
    <property type="match status" value="1"/>
</dbReference>
<keyword evidence="3 6" id="KW-0285">Flavoprotein</keyword>
<dbReference type="Gene3D" id="1.10.540.10">
    <property type="entry name" value="Acyl-CoA dehydrogenase/oxidase, N-terminal domain"/>
    <property type="match status" value="1"/>
</dbReference>
<evidence type="ECO:0000259" key="8">
    <source>
        <dbReference type="Pfam" id="PF02770"/>
    </source>
</evidence>
<dbReference type="InterPro" id="IPR036250">
    <property type="entry name" value="AcylCo_DH-like_C"/>
</dbReference>
<organism evidence="10 11">
    <name type="scientific">Erythrobacter mangrovi</name>
    <dbReference type="NCBI Taxonomy" id="2739433"/>
    <lineage>
        <taxon>Bacteria</taxon>
        <taxon>Pseudomonadati</taxon>
        <taxon>Pseudomonadota</taxon>
        <taxon>Alphaproteobacteria</taxon>
        <taxon>Sphingomonadales</taxon>
        <taxon>Erythrobacteraceae</taxon>
        <taxon>Erythrobacter/Porphyrobacter group</taxon>
        <taxon>Erythrobacter</taxon>
    </lineage>
</organism>
<evidence type="ECO:0000256" key="4">
    <source>
        <dbReference type="ARBA" id="ARBA00022827"/>
    </source>
</evidence>
<keyword evidence="4 6" id="KW-0274">FAD</keyword>
<dbReference type="Gene3D" id="1.20.140.10">
    <property type="entry name" value="Butyryl-CoA Dehydrogenase, subunit A, domain 3"/>
    <property type="match status" value="1"/>
</dbReference>
<dbReference type="InterPro" id="IPR037069">
    <property type="entry name" value="AcylCoA_DH/ox_N_sf"/>
</dbReference>
<dbReference type="GO" id="GO:0003995">
    <property type="term" value="F:acyl-CoA dehydrogenase activity"/>
    <property type="evidence" value="ECO:0007669"/>
    <property type="project" value="InterPro"/>
</dbReference>
<proteinExistence type="inferred from homology"/>
<dbReference type="Pfam" id="PF02770">
    <property type="entry name" value="Acyl-CoA_dh_M"/>
    <property type="match status" value="1"/>
</dbReference>
<keyword evidence="5 6" id="KW-0560">Oxidoreductase</keyword>
<gene>
    <name evidence="10" type="ORF">HQR01_14235</name>
</gene>
<sequence>MQRVLRCGDRLVREGARGEALQTFATEAVDWPESATALREQVRALVAEHGERDPVRRANCWTKADPAFSRRLGEAGLLGMTWPREYGGHERSQIERYVVIEELLAAGAPVGAHWIADRQSGPLLLRMGNEELKRRWVPAIARGEAFACIGLSEPNSGSDLASVRTSARRDGDDWVINGQKVWTTGAHVAHFMIALIRSEPGSERQQGLSQFVIPMDAPGVTVKPIIDLTGAHEFNEVFFEDVRLPATALLGEEGNGWKQATAELSLERSGPERYLSSMALFTELVRHAGKHPDQTVRELVGRLAAEAWTLRLMSASVAAKLARGEDPALEATIVKDLGNSYEQAIPELVQAVVEMDLNGEDALARVTAYLLQVSPSFSLRGGTREILKGIIARGLGLR</sequence>
<dbReference type="KEGG" id="emv:HQR01_14235"/>
<evidence type="ECO:0000256" key="5">
    <source>
        <dbReference type="ARBA" id="ARBA00023002"/>
    </source>
</evidence>
<dbReference type="InterPro" id="IPR006091">
    <property type="entry name" value="Acyl-CoA_Oxase/DH_mid-dom"/>
</dbReference>
<evidence type="ECO:0000256" key="1">
    <source>
        <dbReference type="ARBA" id="ARBA00001974"/>
    </source>
</evidence>
<evidence type="ECO:0000259" key="9">
    <source>
        <dbReference type="Pfam" id="PF02771"/>
    </source>
</evidence>
<evidence type="ECO:0000259" key="7">
    <source>
        <dbReference type="Pfam" id="PF00441"/>
    </source>
</evidence>